<accession>F2BBV4</accession>
<name>F2BBV4_9NEIS</name>
<evidence type="ECO:0000313" key="3">
    <source>
        <dbReference type="Proteomes" id="UP000004105"/>
    </source>
</evidence>
<gene>
    <name evidence="2" type="ORF">HMPREF9123_1209</name>
</gene>
<keyword evidence="3" id="KW-1185">Reference proteome</keyword>
<feature type="compositionally biased region" description="Polar residues" evidence="1">
    <location>
        <begin position="9"/>
        <end position="19"/>
    </location>
</feature>
<dbReference type="EMBL" id="AFAY01000024">
    <property type="protein sequence ID" value="EGF11120.1"/>
    <property type="molecule type" value="Genomic_DNA"/>
</dbReference>
<feature type="region of interest" description="Disordered" evidence="1">
    <location>
        <begin position="1"/>
        <end position="47"/>
    </location>
</feature>
<proteinExistence type="predicted"/>
<organism evidence="2 3">
    <name type="scientific">Neisseria bacilliformis ATCC BAA-1200</name>
    <dbReference type="NCBI Taxonomy" id="888742"/>
    <lineage>
        <taxon>Bacteria</taxon>
        <taxon>Pseudomonadati</taxon>
        <taxon>Pseudomonadota</taxon>
        <taxon>Betaproteobacteria</taxon>
        <taxon>Neisseriales</taxon>
        <taxon>Neisseriaceae</taxon>
        <taxon>Neisseria</taxon>
    </lineage>
</organism>
<sequence length="47" mass="5539">MQVFRRPHNQSAQLPQNPNRVRGLRHTPYFGGRGRLKNQNPLFQRLG</sequence>
<feature type="compositionally biased region" description="Polar residues" evidence="1">
    <location>
        <begin position="37"/>
        <end position="47"/>
    </location>
</feature>
<evidence type="ECO:0000256" key="1">
    <source>
        <dbReference type="SAM" id="MobiDB-lite"/>
    </source>
</evidence>
<dbReference type="AlphaFoldDB" id="F2BBV4"/>
<dbReference type="Proteomes" id="UP000004105">
    <property type="component" value="Unassembled WGS sequence"/>
</dbReference>
<reference evidence="2 3" key="1">
    <citation type="submission" date="2011-02" db="EMBL/GenBank/DDBJ databases">
        <authorList>
            <person name="Muzny D."/>
            <person name="Qin X."/>
            <person name="Deng J."/>
            <person name="Jiang H."/>
            <person name="Liu Y."/>
            <person name="Qu J."/>
            <person name="Song X.-Z."/>
            <person name="Zhang L."/>
            <person name="Thornton R."/>
            <person name="Coyle M."/>
            <person name="Francisco L."/>
            <person name="Jackson L."/>
            <person name="Javaid M."/>
            <person name="Korchina V."/>
            <person name="Kovar C."/>
            <person name="Mata R."/>
            <person name="Mathew T."/>
            <person name="Ngo R."/>
            <person name="Nguyen L."/>
            <person name="Nguyen N."/>
            <person name="Okwuonu G."/>
            <person name="Ongeri F."/>
            <person name="Pham C."/>
            <person name="Simmons D."/>
            <person name="Wilczek-Boney K."/>
            <person name="Hale W."/>
            <person name="Jakkamsetti A."/>
            <person name="Pham P."/>
            <person name="Ruth R."/>
            <person name="San Lucas F."/>
            <person name="Warren J."/>
            <person name="Zhang J."/>
            <person name="Zhao Z."/>
            <person name="Zhou C."/>
            <person name="Zhu D."/>
            <person name="Lee S."/>
            <person name="Bess C."/>
            <person name="Blankenburg K."/>
            <person name="Forbes L."/>
            <person name="Fu Q."/>
            <person name="Gubbala S."/>
            <person name="Hirani K."/>
            <person name="Jayaseelan J.C."/>
            <person name="Lara F."/>
            <person name="Munidasa M."/>
            <person name="Palculict T."/>
            <person name="Patil S."/>
            <person name="Pu L.-L."/>
            <person name="Saada N."/>
            <person name="Tang L."/>
            <person name="Weissenberger G."/>
            <person name="Zhu Y."/>
            <person name="Hemphill L."/>
            <person name="Shang Y."/>
            <person name="Youmans B."/>
            <person name="Ayvaz T."/>
            <person name="Ross M."/>
            <person name="Santibanez J."/>
            <person name="Aqrawi P."/>
            <person name="Gross S."/>
            <person name="Joshi V."/>
            <person name="Fowler G."/>
            <person name="Nazareth L."/>
            <person name="Reid J."/>
            <person name="Worley K."/>
            <person name="Petrosino J."/>
            <person name="Highlander S."/>
            <person name="Gibbs R."/>
        </authorList>
    </citation>
    <scope>NUCLEOTIDE SEQUENCE [LARGE SCALE GENOMIC DNA]</scope>
    <source>
        <strain evidence="2 3">ATCC BAA-1200</strain>
    </source>
</reference>
<dbReference type="HOGENOM" id="CLU_3170595_0_0_4"/>
<protein>
    <submittedName>
        <fullName evidence="2">Uncharacterized protein</fullName>
    </submittedName>
</protein>
<evidence type="ECO:0000313" key="2">
    <source>
        <dbReference type="EMBL" id="EGF11120.1"/>
    </source>
</evidence>
<comment type="caution">
    <text evidence="2">The sequence shown here is derived from an EMBL/GenBank/DDBJ whole genome shotgun (WGS) entry which is preliminary data.</text>
</comment>